<dbReference type="InterPro" id="IPR011033">
    <property type="entry name" value="PRC_barrel-like_sf"/>
</dbReference>
<evidence type="ECO:0000313" key="2">
    <source>
        <dbReference type="EMBL" id="QLJ53215.1"/>
    </source>
</evidence>
<evidence type="ECO:0000313" key="3">
    <source>
        <dbReference type="Proteomes" id="UP000510821"/>
    </source>
</evidence>
<dbReference type="KEGG" id="flt:Sv326_1040"/>
<dbReference type="SUPFAM" id="SSF50346">
    <property type="entry name" value="PRC-barrel domain"/>
    <property type="match status" value="1"/>
</dbReference>
<feature type="domain" description="PRC-barrel" evidence="1">
    <location>
        <begin position="3"/>
        <end position="77"/>
    </location>
</feature>
<dbReference type="Proteomes" id="UP000510821">
    <property type="component" value="Chromosome"/>
</dbReference>
<dbReference type="EMBL" id="CP058998">
    <property type="protein sequence ID" value="QLJ53215.1"/>
    <property type="molecule type" value="Genomic_DNA"/>
</dbReference>
<sequence length="97" mass="11040">MTMRLSRLYGMDIYSDAGKYLGRVIDLILDLEKGEVVRMTMQPLTTVSREEARKILREASVLYKNVKSVEDVVVVTKGTAAEKLMELPEEEVRGYGR</sequence>
<protein>
    <recommendedName>
        <fullName evidence="1">PRC-barrel domain-containing protein</fullName>
    </recommendedName>
</protein>
<reference evidence="3" key="1">
    <citation type="submission" date="2020-07" db="EMBL/GenBank/DDBJ databases">
        <title>Metabolic diversity and evolutionary history of the archaeal phylum ###Micrarchaeota### uncovered from a freshwater lake metagenome.</title>
        <authorList>
            <person name="Kadnikov V.V."/>
            <person name="Savvichev A.S."/>
            <person name="Mardanov A.V."/>
            <person name="Beletsky A.V."/>
            <person name="Chupakov A.V."/>
            <person name="Kokryatskaya N.M."/>
            <person name="Pimenov N.V."/>
            <person name="Ravin N.V."/>
        </authorList>
    </citation>
    <scope>NUCLEOTIDE SEQUENCE [LARGE SCALE GENOMIC DNA]</scope>
</reference>
<accession>A0A7D6BHB9</accession>
<dbReference type="AlphaFoldDB" id="A0A7D6BHB9"/>
<organism evidence="2 3">
    <name type="scientific">Fermentimicrarchaeum limneticum</name>
    <dbReference type="NCBI Taxonomy" id="2795018"/>
    <lineage>
        <taxon>Archaea</taxon>
        <taxon>Candidatus Micrarchaeota</taxon>
        <taxon>Candidatus Fermentimicrarchaeales</taxon>
        <taxon>Candidatus Fermentimicrarchaeaceae</taxon>
        <taxon>Candidatus Fermentimicrarchaeum</taxon>
    </lineage>
</organism>
<proteinExistence type="predicted"/>
<gene>
    <name evidence="2" type="ORF">Sv326_1040</name>
</gene>
<evidence type="ECO:0000259" key="1">
    <source>
        <dbReference type="Pfam" id="PF05239"/>
    </source>
</evidence>
<dbReference type="InterPro" id="IPR027275">
    <property type="entry name" value="PRC-brl_dom"/>
</dbReference>
<dbReference type="Gene3D" id="2.30.30.240">
    <property type="entry name" value="PRC-barrel domain"/>
    <property type="match status" value="1"/>
</dbReference>
<dbReference type="Pfam" id="PF05239">
    <property type="entry name" value="PRC"/>
    <property type="match status" value="1"/>
</dbReference>
<dbReference type="PANTHER" id="PTHR38137">
    <property type="entry name" value="PRC-BARREL DOMAIN PROTEIN"/>
    <property type="match status" value="1"/>
</dbReference>
<name>A0A7D6BHB9_FERL1</name>
<dbReference type="PANTHER" id="PTHR38137:SF1">
    <property type="entry name" value="PRC-BARREL DOMAIN-CONTAINING PROTEIN"/>
    <property type="match status" value="1"/>
</dbReference>